<dbReference type="Gene3D" id="3.40.630.30">
    <property type="match status" value="1"/>
</dbReference>
<dbReference type="SUPFAM" id="SSF55729">
    <property type="entry name" value="Acyl-CoA N-acyltransferases (Nat)"/>
    <property type="match status" value="1"/>
</dbReference>
<name>A0A5C7BDX4_9FLAO</name>
<dbReference type="InterPro" id="IPR016181">
    <property type="entry name" value="Acyl_CoA_acyltransferase"/>
</dbReference>
<dbReference type="Proteomes" id="UP000321938">
    <property type="component" value="Unassembled WGS sequence"/>
</dbReference>
<comment type="caution">
    <text evidence="2">The sequence shown here is derived from an EMBL/GenBank/DDBJ whole genome shotgun (WGS) entry which is preliminary data.</text>
</comment>
<dbReference type="RefSeq" id="WP_028870987.1">
    <property type="nucleotide sequence ID" value="NZ_VOSB01000001.1"/>
</dbReference>
<reference evidence="2 3" key="1">
    <citation type="submission" date="2019-08" db="EMBL/GenBank/DDBJ databases">
        <title>Genome of Psychroserpens burtonensis ACAM 167.</title>
        <authorList>
            <person name="Bowman J.P."/>
        </authorList>
    </citation>
    <scope>NUCLEOTIDE SEQUENCE [LARGE SCALE GENOMIC DNA]</scope>
    <source>
        <strain evidence="2 3">ACAM 167</strain>
    </source>
</reference>
<evidence type="ECO:0000313" key="3">
    <source>
        <dbReference type="Proteomes" id="UP000321938"/>
    </source>
</evidence>
<proteinExistence type="predicted"/>
<dbReference type="InterPro" id="IPR038740">
    <property type="entry name" value="BioF2-like_GNAT_dom"/>
</dbReference>
<dbReference type="OrthoDB" id="1422531at2"/>
<gene>
    <name evidence="2" type="ORF">ES692_00120</name>
</gene>
<keyword evidence="2" id="KW-0808">Transferase</keyword>
<accession>A0A5C7BDX4</accession>
<evidence type="ECO:0000259" key="1">
    <source>
        <dbReference type="Pfam" id="PF13480"/>
    </source>
</evidence>
<feature type="domain" description="BioF2-like acetyltransferase" evidence="1">
    <location>
        <begin position="134"/>
        <end position="276"/>
    </location>
</feature>
<sequence length="414" mass="49705">MQNNPFTSKIFETAWLRHFNDSKPSHRFNFIKNISFIKKSFIPLYINVGKNLTKGVSYNFVEGQSDYKGKVFLLYDIPDYFEVSENTDVVSEGLVLEKIFQYNGYMMDLSNFDSPESYIKEQFKKNNKRYIRWSHIKRLEECFDISYEFIYGEVSDDQYEFIFEHFYKLLNARFEGKHTDYHHLRNKKWQFYKDVILPLIKTKQASFLVIYNDGIPIGINLNYHSENTLFKAITVFDANYYKFSIGKLSVLKLIDWCFEHNYRFSDFSKGYFDYKEIWSNTKYDFNYHLLYDKKSVKAILTAKTIKSIFDLKSFLRKKNVNHSYRKLLYKIKGQKLKRENHFNFETIPLSEIIIPDGFKLVDLKNDNYDYILNHVYSFLFTNPESFNNIQVYEGLNTQKFIIRGTNKAIEINFK</sequence>
<evidence type="ECO:0000313" key="2">
    <source>
        <dbReference type="EMBL" id="TXE20238.1"/>
    </source>
</evidence>
<dbReference type="EMBL" id="VOSB01000001">
    <property type="protein sequence ID" value="TXE20238.1"/>
    <property type="molecule type" value="Genomic_DNA"/>
</dbReference>
<dbReference type="AlphaFoldDB" id="A0A5C7BDX4"/>
<dbReference type="STRING" id="1123037.GCA_000425305_00749"/>
<dbReference type="Pfam" id="PF13480">
    <property type="entry name" value="Acetyltransf_6"/>
    <property type="match status" value="1"/>
</dbReference>
<organism evidence="2 3">
    <name type="scientific">Psychroserpens burtonensis</name>
    <dbReference type="NCBI Taxonomy" id="49278"/>
    <lineage>
        <taxon>Bacteria</taxon>
        <taxon>Pseudomonadati</taxon>
        <taxon>Bacteroidota</taxon>
        <taxon>Flavobacteriia</taxon>
        <taxon>Flavobacteriales</taxon>
        <taxon>Flavobacteriaceae</taxon>
        <taxon>Psychroserpens</taxon>
    </lineage>
</organism>
<keyword evidence="3" id="KW-1185">Reference proteome</keyword>
<dbReference type="GO" id="GO:0016740">
    <property type="term" value="F:transferase activity"/>
    <property type="evidence" value="ECO:0007669"/>
    <property type="project" value="UniProtKB-KW"/>
</dbReference>
<protein>
    <submittedName>
        <fullName evidence="2">GNAT family N-acetyltransferase</fullName>
    </submittedName>
</protein>